<evidence type="ECO:0000313" key="2">
    <source>
        <dbReference type="EMBL" id="AIG97981.1"/>
    </source>
</evidence>
<dbReference type="Pfam" id="PF04071">
    <property type="entry name" value="zf-like"/>
    <property type="match status" value="1"/>
</dbReference>
<proteinExistence type="predicted"/>
<feature type="domain" description="Cysteine-rich small" evidence="1">
    <location>
        <begin position="24"/>
        <end position="89"/>
    </location>
</feature>
<dbReference type="HOGENOM" id="CLU_1631574_0_0_2"/>
<evidence type="ECO:0000259" key="1">
    <source>
        <dbReference type="Pfam" id="PF04071"/>
    </source>
</evidence>
<dbReference type="EMBL" id="CP006577">
    <property type="protein sequence ID" value="AIG97981.1"/>
    <property type="molecule type" value="Genomic_DNA"/>
</dbReference>
<organism evidence="2 3">
    <name type="scientific">Archaeoglobus fulgidus DSM 8774</name>
    <dbReference type="NCBI Taxonomy" id="1344584"/>
    <lineage>
        <taxon>Archaea</taxon>
        <taxon>Methanobacteriati</taxon>
        <taxon>Methanobacteriota</taxon>
        <taxon>Archaeoglobi</taxon>
        <taxon>Archaeoglobales</taxon>
        <taxon>Archaeoglobaceae</taxon>
        <taxon>Archaeoglobus</taxon>
    </lineage>
</organism>
<evidence type="ECO:0000313" key="3">
    <source>
        <dbReference type="Proteomes" id="UP000028501"/>
    </source>
</evidence>
<dbReference type="InterPro" id="IPR007212">
    <property type="entry name" value="Zf-like"/>
</dbReference>
<protein>
    <recommendedName>
        <fullName evidence="1">Cysteine-rich small domain-containing protein</fullName>
    </recommendedName>
</protein>
<gene>
    <name evidence="2" type="ORF">AFULGI_00012020</name>
</gene>
<accession>A0A075WDA0</accession>
<dbReference type="KEGG" id="afg:AFULGI_00012020"/>
<dbReference type="Proteomes" id="UP000028501">
    <property type="component" value="Chromosome"/>
</dbReference>
<dbReference type="RefSeq" id="WP_010878601.1">
    <property type="nucleotide sequence ID" value="NZ_CP006577.1"/>
</dbReference>
<name>A0A075WDA0_ARCFL</name>
<dbReference type="GeneID" id="24794710"/>
<dbReference type="AlphaFoldDB" id="A0A075WDA0"/>
<sequence length="191" mass="21764">MNPRERALVDLFAAMEGLAGPAFECTYYPCHFDGQDCSICYCPFYPCLLYRLGGEIIVSSDGRYVWSCRNCHWIHEKENVEEVLAYFSAFPRQLLVEADWSFFTKSLQEILFGEEIGFENGRAYDLTPANIQGFECEPLAEGEFLDVTIENFSITSVKRLSNPEEAEGVIIPEKSGRNLIGYLDGFVKCRF</sequence>
<reference evidence="2 3" key="1">
    <citation type="submission" date="2013-07" db="EMBL/GenBank/DDBJ databases">
        <title>Genome of Archaeoglobus fulgidus.</title>
        <authorList>
            <person name="Fiebig A."/>
            <person name="Birkeland N.-K."/>
        </authorList>
    </citation>
    <scope>NUCLEOTIDE SEQUENCE [LARGE SCALE GENOMIC DNA]</scope>
    <source>
        <strain evidence="2 3">DSM 8774</strain>
    </source>
</reference>